<evidence type="ECO:0000313" key="3">
    <source>
        <dbReference type="RefSeq" id="XP_059600760.1"/>
    </source>
</evidence>
<feature type="region of interest" description="Disordered" evidence="2">
    <location>
        <begin position="22"/>
        <end position="41"/>
    </location>
</feature>
<dbReference type="PANTHER" id="PTHR13806:SF31">
    <property type="entry name" value="FLOTILLIN-LIKE PROTEIN 1-RELATED"/>
    <property type="match status" value="1"/>
</dbReference>
<reference evidence="3" key="1">
    <citation type="submission" date="2025-02" db="EMBL/GenBank/DDBJ databases">
        <authorList>
            <consortium name="NCBI Genome Project"/>
        </authorList>
    </citation>
    <scope>NUCLEOTIDE SEQUENCE</scope>
</reference>
<feature type="compositionally biased region" description="Polar residues" evidence="2">
    <location>
        <begin position="22"/>
        <end position="38"/>
    </location>
</feature>
<dbReference type="InterPro" id="IPR027705">
    <property type="entry name" value="Flotillin_fam"/>
</dbReference>
<organism evidence="3">
    <name type="scientific">Aspergillus niger</name>
    <dbReference type="NCBI Taxonomy" id="5061"/>
    <lineage>
        <taxon>Eukaryota</taxon>
        <taxon>Fungi</taxon>
        <taxon>Dikarya</taxon>
        <taxon>Ascomycota</taxon>
        <taxon>Pezizomycotina</taxon>
        <taxon>Eurotiomycetes</taxon>
        <taxon>Eurotiomycetidae</taxon>
        <taxon>Eurotiales</taxon>
        <taxon>Aspergillaceae</taxon>
        <taxon>Aspergillus</taxon>
        <taxon>Aspergillus subgen. Circumdati</taxon>
    </lineage>
</organism>
<dbReference type="VEuPathDB" id="FungiDB:An05g00800"/>
<accession>A0AAJ8BN58</accession>
<protein>
    <submittedName>
        <fullName evidence="3">Uncharacterized protein</fullName>
    </submittedName>
</protein>
<feature type="non-terminal residue" evidence="3">
    <location>
        <position position="1"/>
    </location>
</feature>
<dbReference type="KEGG" id="ang:An05g00800"/>
<evidence type="ECO:0000256" key="2">
    <source>
        <dbReference type="SAM" id="MobiDB-lite"/>
    </source>
</evidence>
<evidence type="ECO:0000256" key="1">
    <source>
        <dbReference type="RuleBase" id="RU366054"/>
    </source>
</evidence>
<sequence>ESGTYERLADANGRAISGLQPKITTWNTGDHGNSSSDSMAPIRNIMQGLPPILSTIHEQTGIAPPSWFAEMPKTKDVNGKPQE</sequence>
<gene>
    <name evidence="3" type="ORF">An05g00800</name>
</gene>
<dbReference type="GeneID" id="84591110"/>
<name>A0AAJ8BN58_ASPNG</name>
<dbReference type="AlphaFoldDB" id="A0AAJ8BN58"/>
<reference evidence="3" key="2">
    <citation type="submission" date="2025-08" db="UniProtKB">
        <authorList>
            <consortium name="RefSeq"/>
        </authorList>
    </citation>
    <scope>IDENTIFICATION</scope>
</reference>
<dbReference type="PANTHER" id="PTHR13806">
    <property type="entry name" value="FLOTILLIN-RELATED"/>
    <property type="match status" value="1"/>
</dbReference>
<comment type="similarity">
    <text evidence="1">Belongs to the band 7/mec-2 family. Flotillin subfamily.</text>
</comment>
<proteinExistence type="inferred from homology"/>
<dbReference type="RefSeq" id="XP_059600760.1">
    <property type="nucleotide sequence ID" value="XM_059747874.1"/>
</dbReference>